<feature type="domain" description="Agenet" evidence="2">
    <location>
        <begin position="325"/>
        <end position="382"/>
    </location>
</feature>
<dbReference type="STRING" id="218851.A0A2G5CLX8"/>
<feature type="region of interest" description="Disordered" evidence="1">
    <location>
        <begin position="175"/>
        <end position="238"/>
    </location>
</feature>
<dbReference type="EMBL" id="KZ305062">
    <property type="protein sequence ID" value="PIA32305.1"/>
    <property type="molecule type" value="Genomic_DNA"/>
</dbReference>
<dbReference type="InterPro" id="IPR008395">
    <property type="entry name" value="Agenet-like_dom"/>
</dbReference>
<feature type="compositionally biased region" description="Basic and acidic residues" evidence="1">
    <location>
        <begin position="178"/>
        <end position="196"/>
    </location>
</feature>
<sequence>MDETKHYRGLIRPVPPPRLIDNNVLELHYGLCVDVYLKNAWWEGVVFDYEDGCAQRLILFPDLGDQLKVSIEQIRITQDWNQVSGKWSHRGNWLFLELIQEEKKKLLITLSDNEIWSIVKAKEDFDNKIVDWTCPMRSLWDVLVSEVVREMCSTIENDQDVVEVQDVIELQDAVHLPKTPDKGTEQQRKPKVRSEDGSLNGSWHSGIKVRYVRKKRSCGRRKKRTRNETQPPEQQRKPNVLLFGDKVEVWREDESFKGSWHSGNIVGVGGSDHGLVCYVRYDDLVLDDGSTKHSISISSNIDETKHYRGLIRPVPPPRLIDNNVLELHYGLCVDVYSKNSWWEGVVFDYEIGCEQRLIFLPDLGNQQKVSIEQIRITQDWNQVSGNWSLRGNWLFLELIQEKKKGLLITLLDNEIWSIVKAKEDFDNKIVDWTCPMRSLWDVLVSEVIREMCSTIENDQDVVEVQDEVLLPKTPDEGSEQIGGTQPIFDLAEFDEDVDLTPEVDLTASEDKISKSDDSVEIVLESQVDHILPFIAQNEETMCASGLPSDSKSSDPVSIDDSRWIYGILMEAEESLVNTISSHDSNLADNGKFSCNAVNRGLAAKALATDPNAVTSVPIANYGFGYFIPKMKDGGWTVAPCMNVNRPNDDDEVLLQSQESVNCTHSNKESSAANDKEKHSPTILSRVGEAPRTIDAHTTADNQNRDEQAFNKPDDRHSEGTRHSTWQSAVGTDLLPGAEYCPDVLQKYLQTANHSRNSEDKNDNGAFTKIRKHLVCMGWKIEFKQNELENKYTPVFRYIAPNGKTIDTLFEACKYYFEITIILDQMIQNQTSGSVPDKMLDGRPVDVDASPCVQTTDLKLPEGGIPYVDPVPVLDKQNYQPNVVDVPDKMLDCNNRQDHSSGDLTRQGAEGDASFSQGTNLILDISDRQAEPLGGESSVCAQSTDLDLLEGQSPRTNPVYDSQNSLQSLVSVPDKMLDSNNSRDYSSADPTKQGAEVDACISQSKNSMNDISEMQIEPVVGDSSLYAQTTVLDLSEGELPPVNFVPDGAAIEAEYCPQAVLDWTEIGSDKGKVKLANQTENTRSMTLRAKKHLVAVGWKLWYCTKMKNKRELRYTSPKRKTYISLVAACKACVELGLLYGDAQPR</sequence>
<feature type="compositionally biased region" description="Polar residues" evidence="1">
    <location>
        <begin position="977"/>
        <end position="989"/>
    </location>
</feature>
<dbReference type="OrthoDB" id="1487323at2759"/>
<keyword evidence="4" id="KW-1185">Reference proteome</keyword>
<dbReference type="InterPro" id="IPR014002">
    <property type="entry name" value="Agenet_dom_plant"/>
</dbReference>
<dbReference type="Pfam" id="PF22970">
    <property type="entry name" value="DUF7028"/>
    <property type="match status" value="2"/>
</dbReference>
<dbReference type="CDD" id="cd20405">
    <property type="entry name" value="Tudor_Agenet_AtDUF_rpt1_3"/>
    <property type="match status" value="1"/>
</dbReference>
<dbReference type="AlphaFoldDB" id="A0A2G5CLX8"/>
<evidence type="ECO:0000313" key="3">
    <source>
        <dbReference type="EMBL" id="PIA32305.1"/>
    </source>
</evidence>
<organism evidence="3 4">
    <name type="scientific">Aquilegia coerulea</name>
    <name type="common">Rocky mountain columbine</name>
    <dbReference type="NCBI Taxonomy" id="218851"/>
    <lineage>
        <taxon>Eukaryota</taxon>
        <taxon>Viridiplantae</taxon>
        <taxon>Streptophyta</taxon>
        <taxon>Embryophyta</taxon>
        <taxon>Tracheophyta</taxon>
        <taxon>Spermatophyta</taxon>
        <taxon>Magnoliopsida</taxon>
        <taxon>Ranunculales</taxon>
        <taxon>Ranunculaceae</taxon>
        <taxon>Thalictroideae</taxon>
        <taxon>Aquilegia</taxon>
    </lineage>
</organism>
<dbReference type="SMART" id="SM00743">
    <property type="entry name" value="Agenet"/>
    <property type="match status" value="3"/>
</dbReference>
<feature type="domain" description="Agenet" evidence="2">
    <location>
        <begin position="25"/>
        <end position="82"/>
    </location>
</feature>
<dbReference type="InterPro" id="IPR054292">
    <property type="entry name" value="DUF7028"/>
</dbReference>
<feature type="region of interest" description="Disordered" evidence="1">
    <location>
        <begin position="662"/>
        <end position="728"/>
    </location>
</feature>
<dbReference type="PANTHER" id="PTHR31917:SF147">
    <property type="entry name" value="AGENET DOMAIN-CONTAINING PROTEIN"/>
    <property type="match status" value="1"/>
</dbReference>
<feature type="compositionally biased region" description="Basic and acidic residues" evidence="1">
    <location>
        <begin position="702"/>
        <end position="721"/>
    </location>
</feature>
<feature type="compositionally biased region" description="Basic residues" evidence="1">
    <location>
        <begin position="210"/>
        <end position="225"/>
    </location>
</feature>
<feature type="region of interest" description="Disordered" evidence="1">
    <location>
        <begin position="886"/>
        <end position="912"/>
    </location>
</feature>
<name>A0A2G5CLX8_AQUCA</name>
<accession>A0A2G5CLX8</accession>
<evidence type="ECO:0000256" key="1">
    <source>
        <dbReference type="SAM" id="MobiDB-lite"/>
    </source>
</evidence>
<feature type="region of interest" description="Disordered" evidence="1">
    <location>
        <begin position="974"/>
        <end position="994"/>
    </location>
</feature>
<evidence type="ECO:0000259" key="2">
    <source>
        <dbReference type="SMART" id="SM00743"/>
    </source>
</evidence>
<reference evidence="3 4" key="1">
    <citation type="submission" date="2017-09" db="EMBL/GenBank/DDBJ databases">
        <title>WGS assembly of Aquilegia coerulea Goldsmith.</title>
        <authorList>
            <person name="Hodges S."/>
            <person name="Kramer E."/>
            <person name="Nordborg M."/>
            <person name="Tomkins J."/>
            <person name="Borevitz J."/>
            <person name="Derieg N."/>
            <person name="Yan J."/>
            <person name="Mihaltcheva S."/>
            <person name="Hayes R.D."/>
            <person name="Rokhsar D."/>
        </authorList>
    </citation>
    <scope>NUCLEOTIDE SEQUENCE [LARGE SCALE GENOMIC DNA]</scope>
    <source>
        <strain evidence="4">cv. Goldsmith</strain>
    </source>
</reference>
<dbReference type="PANTHER" id="PTHR31917">
    <property type="entry name" value="AGENET DOMAIN-CONTAINING PROTEIN-RELATED"/>
    <property type="match status" value="1"/>
</dbReference>
<feature type="compositionally biased region" description="Polar residues" evidence="1">
    <location>
        <begin position="662"/>
        <end position="672"/>
    </location>
</feature>
<proteinExistence type="predicted"/>
<dbReference type="Proteomes" id="UP000230069">
    <property type="component" value="Unassembled WGS sequence"/>
</dbReference>
<gene>
    <name evidence="3" type="ORF">AQUCO_04500126v1</name>
</gene>
<protein>
    <recommendedName>
        <fullName evidence="2">Agenet domain-containing protein</fullName>
    </recommendedName>
</protein>
<dbReference type="Pfam" id="PF05641">
    <property type="entry name" value="Agenet"/>
    <property type="match status" value="1"/>
</dbReference>
<feature type="compositionally biased region" description="Basic and acidic residues" evidence="1">
    <location>
        <begin position="886"/>
        <end position="900"/>
    </location>
</feature>
<feature type="domain" description="Agenet" evidence="2">
    <location>
        <begin position="239"/>
        <end position="319"/>
    </location>
</feature>
<evidence type="ECO:0000313" key="4">
    <source>
        <dbReference type="Proteomes" id="UP000230069"/>
    </source>
</evidence>
<dbReference type="InParanoid" id="A0A2G5CLX8"/>